<gene>
    <name evidence="7" type="ORF">DF185_01625</name>
</gene>
<dbReference type="InterPro" id="IPR036852">
    <property type="entry name" value="Peptidase_S8/S53_dom_sf"/>
</dbReference>
<dbReference type="CDD" id="cd00063">
    <property type="entry name" value="FN3"/>
    <property type="match status" value="3"/>
</dbReference>
<dbReference type="InterPro" id="IPR000209">
    <property type="entry name" value="Peptidase_S8/S53_dom"/>
</dbReference>
<dbReference type="PROSITE" id="PS00137">
    <property type="entry name" value="SUBTILASE_HIS"/>
    <property type="match status" value="1"/>
</dbReference>
<dbReference type="GO" id="GO:0016020">
    <property type="term" value="C:membrane"/>
    <property type="evidence" value="ECO:0007669"/>
    <property type="project" value="TreeGrafter"/>
</dbReference>
<proteinExistence type="inferred from homology"/>
<dbReference type="PROSITE" id="PS51892">
    <property type="entry name" value="SUBTILASE"/>
    <property type="match status" value="1"/>
</dbReference>
<dbReference type="PROSITE" id="PS50853">
    <property type="entry name" value="FN3"/>
    <property type="match status" value="3"/>
</dbReference>
<keyword evidence="3 4" id="KW-0720">Serine protease</keyword>
<keyword evidence="1 4" id="KW-0645">Protease</keyword>
<name>A0A2V4A290_9BACT</name>
<dbReference type="NCBIfam" id="TIGR04183">
    <property type="entry name" value="Por_Secre_tail"/>
    <property type="match status" value="1"/>
</dbReference>
<dbReference type="PROSITE" id="PS00138">
    <property type="entry name" value="SUBTILASE_SER"/>
    <property type="match status" value="1"/>
</dbReference>
<dbReference type="InterPro" id="IPR022398">
    <property type="entry name" value="Peptidase_S8_His-AS"/>
</dbReference>
<sequence length="1166" mass="125270">MKNFTFFIVLLLIFQVGFAQKRAVNSEGLYKGVIRVKFSETIQAKVDVFSENLEKGHKLKARPQDGYVVTNMRAVDKLNEKFTAYKMKRVFRDAGKHEAKHRKFGLHLWYDIEFSSDTPVKQLISQYNNISEISMAQAIPEAKLVSHSITPLPESPKASPPTLNTAPNDPRFTDQWHYENTGQNGGTPGSDISLLEAWEIETGNPNVIVAVEDGGVDWDHEDLIGNMWVNPGEIAGNGVDDDNNGYIDDVHGFNFVDNNGTIPADDHGTHVAGTVAAETNNGIGVAGVAGGDGNNNGVRIMSCAVFTNTSSGGFAEALTYAADNGAVISQNSWGYSNKGVYDQAVLDAIDYFIANAGGADEAMNGGIVIIAAGNDDDSGLWYPGCYESALAVGAVNCKDEKAWYSNYDTWVDISAPGGELISSNTDPTAVHSTLPNNQYGVMQGTSMACPHVSGVAALIVSKYYGNITPQEVRNKLVNTVDNIDATIPTFLGKLGSGRMNAYAALSDGNPPATPTGLTSSNVKAASFDLSWNASSGASSYGIQIRESGGSWNTYSASSNSYSYTGASAETTYEFQVRATNSAGSSNYTAIGNVTTLALPPSPDVPANITVSNITSNSFSLTWDAANHAADYDVQVRPQGGSWTNYNTTNTNQNVTGLQASTVYEYQVRSNNDAGSSDYSALANTTTSDAPIEYCTSKGNNSSYEWISEVTIGSFTKTSAAAGYSDFTSTTIDLDAGNQYNISLSPSFSGTSYNEYWKIWIDYDQDGTFNDSDELAFDAGSMSKTTVTGSITIPTTASGTTRMRVSMKYNGAQTACETFNYGEVEDYTVNIQAASQTPPPTPDGISASNITTNSFTINWNAVSTADSYDIDIREQGGSWSTFNTTSTSYDYTGANASTTYEYRLRSKNSIGSSNYSSTYNVTTNAASLNYCSSKGSNSSYEWIDLVRLGSIDNSTGNDGGYADYTSMSTDLNPGSSQTIYISAGFRSSSYTEFWHVWIDFNQNGTFDSNEEMVNGSSSSSGTLSGNFTVPSDAKLGTTRMRVSMKYNAAATPCETFSYGEVEDYTVNITNASTSVKYNDLTISDPLGNEAPTDLLKLSPNPARDYVKIETISASGNIKIVNMNGNLIKVIPVVSNITEVNVTNLVSGTYLIILEDERNSETKKLIKR</sequence>
<dbReference type="SUPFAM" id="SSF49265">
    <property type="entry name" value="Fibronectin type III"/>
    <property type="match status" value="2"/>
</dbReference>
<comment type="caution">
    <text evidence="7">The sequence shown here is derived from an EMBL/GenBank/DDBJ whole genome shotgun (WGS) entry which is preliminary data.</text>
</comment>
<dbReference type="InterPro" id="IPR036116">
    <property type="entry name" value="FN3_sf"/>
</dbReference>
<feature type="active site" description="Charge relay system" evidence="4">
    <location>
        <position position="267"/>
    </location>
</feature>
<dbReference type="Pfam" id="PF20009">
    <property type="entry name" value="GEVED"/>
    <property type="match status" value="2"/>
</dbReference>
<organism evidence="7 8">
    <name type="scientific">Marinifilum breve</name>
    <dbReference type="NCBI Taxonomy" id="2184082"/>
    <lineage>
        <taxon>Bacteria</taxon>
        <taxon>Pseudomonadati</taxon>
        <taxon>Bacteroidota</taxon>
        <taxon>Bacteroidia</taxon>
        <taxon>Marinilabiliales</taxon>
        <taxon>Marinifilaceae</taxon>
    </lineage>
</organism>
<evidence type="ECO:0000259" key="6">
    <source>
        <dbReference type="PROSITE" id="PS50853"/>
    </source>
</evidence>
<feature type="active site" description="Charge relay system" evidence="4">
    <location>
        <position position="446"/>
    </location>
</feature>
<dbReference type="GO" id="GO:0016485">
    <property type="term" value="P:protein processing"/>
    <property type="evidence" value="ECO:0007669"/>
    <property type="project" value="TreeGrafter"/>
</dbReference>
<dbReference type="SMART" id="SM00060">
    <property type="entry name" value="FN3"/>
    <property type="match status" value="3"/>
</dbReference>
<protein>
    <recommendedName>
        <fullName evidence="6">Fibronectin type-III domain-containing protein</fullName>
    </recommendedName>
</protein>
<dbReference type="InterPro" id="IPR015500">
    <property type="entry name" value="Peptidase_S8_subtilisin-rel"/>
</dbReference>
<dbReference type="Gene3D" id="2.60.40.10">
    <property type="entry name" value="Immunoglobulins"/>
    <property type="match status" value="3"/>
</dbReference>
<feature type="domain" description="Fibronectin type-III" evidence="6">
    <location>
        <begin position="840"/>
        <end position="925"/>
    </location>
</feature>
<feature type="domain" description="Fibronectin type-III" evidence="6">
    <location>
        <begin position="510"/>
        <end position="598"/>
    </location>
</feature>
<dbReference type="InterPro" id="IPR013783">
    <property type="entry name" value="Ig-like_fold"/>
</dbReference>
<feature type="region of interest" description="Disordered" evidence="5">
    <location>
        <begin position="151"/>
        <end position="191"/>
    </location>
</feature>
<comment type="similarity">
    <text evidence="4">Belongs to the peptidase S8 family.</text>
</comment>
<dbReference type="OrthoDB" id="1489355at2"/>
<dbReference type="Pfam" id="PF18962">
    <property type="entry name" value="Por_Secre_tail"/>
    <property type="match status" value="1"/>
</dbReference>
<dbReference type="EMBL" id="QFLI01000001">
    <property type="protein sequence ID" value="PXY02816.1"/>
    <property type="molecule type" value="Genomic_DNA"/>
</dbReference>
<evidence type="ECO:0000256" key="1">
    <source>
        <dbReference type="ARBA" id="ARBA00022670"/>
    </source>
</evidence>
<dbReference type="Pfam" id="PF00041">
    <property type="entry name" value="fn3"/>
    <property type="match status" value="3"/>
</dbReference>
<dbReference type="PANTHER" id="PTHR42884">
    <property type="entry name" value="PROPROTEIN CONVERTASE SUBTILISIN/KEXIN-RELATED"/>
    <property type="match status" value="1"/>
</dbReference>
<evidence type="ECO:0000313" key="7">
    <source>
        <dbReference type="EMBL" id="PXY02816.1"/>
    </source>
</evidence>
<reference evidence="7 8" key="1">
    <citation type="submission" date="2018-05" db="EMBL/GenBank/DDBJ databases">
        <title>Marinifilum breve JC075T sp. nov., a marine bacterium isolated from Yongle Blue Hole in the South China Sea.</title>
        <authorList>
            <person name="Fu T."/>
        </authorList>
    </citation>
    <scope>NUCLEOTIDE SEQUENCE [LARGE SCALE GENOMIC DNA]</scope>
    <source>
        <strain evidence="7 8">JC075</strain>
    </source>
</reference>
<dbReference type="PANTHER" id="PTHR42884:SF14">
    <property type="entry name" value="NEUROENDOCRINE CONVERTASE 1"/>
    <property type="match status" value="1"/>
</dbReference>
<keyword evidence="8" id="KW-1185">Reference proteome</keyword>
<feature type="domain" description="Fibronectin type-III" evidence="6">
    <location>
        <begin position="604"/>
        <end position="689"/>
    </location>
</feature>
<evidence type="ECO:0000256" key="4">
    <source>
        <dbReference type="PROSITE-ProRule" id="PRU01240"/>
    </source>
</evidence>
<evidence type="ECO:0000256" key="5">
    <source>
        <dbReference type="SAM" id="MobiDB-lite"/>
    </source>
</evidence>
<accession>A0A2V4A290</accession>
<dbReference type="GO" id="GO:0004252">
    <property type="term" value="F:serine-type endopeptidase activity"/>
    <property type="evidence" value="ECO:0007669"/>
    <property type="project" value="UniProtKB-UniRule"/>
</dbReference>
<dbReference type="InterPro" id="IPR023828">
    <property type="entry name" value="Peptidase_S8_Ser-AS"/>
</dbReference>
<dbReference type="Proteomes" id="UP000248079">
    <property type="component" value="Unassembled WGS sequence"/>
</dbReference>
<dbReference type="RefSeq" id="WP_110358975.1">
    <property type="nucleotide sequence ID" value="NZ_QFLI01000001.1"/>
</dbReference>
<dbReference type="SUPFAM" id="SSF52743">
    <property type="entry name" value="Subtilisin-like"/>
    <property type="match status" value="1"/>
</dbReference>
<evidence type="ECO:0000313" key="8">
    <source>
        <dbReference type="Proteomes" id="UP000248079"/>
    </source>
</evidence>
<dbReference type="InterPro" id="IPR045474">
    <property type="entry name" value="GEVED"/>
</dbReference>
<feature type="active site" description="Charge relay system" evidence="4">
    <location>
        <position position="213"/>
    </location>
</feature>
<dbReference type="Pfam" id="PF00082">
    <property type="entry name" value="Peptidase_S8"/>
    <property type="match status" value="1"/>
</dbReference>
<dbReference type="PRINTS" id="PR00723">
    <property type="entry name" value="SUBTILISIN"/>
</dbReference>
<evidence type="ECO:0000256" key="2">
    <source>
        <dbReference type="ARBA" id="ARBA00022801"/>
    </source>
</evidence>
<dbReference type="Gene3D" id="3.40.50.200">
    <property type="entry name" value="Peptidase S8/S53 domain"/>
    <property type="match status" value="1"/>
</dbReference>
<evidence type="ECO:0000256" key="3">
    <source>
        <dbReference type="ARBA" id="ARBA00022825"/>
    </source>
</evidence>
<dbReference type="InterPro" id="IPR003961">
    <property type="entry name" value="FN3_dom"/>
</dbReference>
<keyword evidence="2 4" id="KW-0378">Hydrolase</keyword>
<dbReference type="AlphaFoldDB" id="A0A2V4A290"/>
<dbReference type="InterPro" id="IPR026444">
    <property type="entry name" value="Secre_tail"/>
</dbReference>